<evidence type="ECO:0000256" key="1">
    <source>
        <dbReference type="ARBA" id="ARBA00022723"/>
    </source>
</evidence>
<sequence>MQDMPLPPAGQPASAPTSAPGAASAPATASDTVTSIGAPAANGSTNGSAHKGARVQSEHREHREPKEKPPGPTVLTFALSQRPRATRLSAPKLELEPTKRRVKCDEAKPSCNRCTKAGVPCAGYNSPGAEAQGATALAVLAPAPTDRAAVPAVPAMHLEPAYARRSPPIAAIVTSTVPPSHLITAGPGPEPAPEPAPEPVVPVPASITTSRSYSTSSSSSGPTEASYGTPHAEAMEAEPLADGTAYATTRWAARSMAPTPPAAKAMPAMIRRMPMAVRGHSIKSESPADDDVRILDVVHIRDGENTQQSSGGFNSSFNSFSQFGGFSIAPLHKRERDDDDDYDANGSGAGNTYLFNTAQPYVDMSCASFPFASRISPDFPLEPNYNSAMFSAQDEKTYFDSWLTLAPNLGGGWFPSHLWTTTIPQLCRLEPAVRYAAIAVGAMAEAMSPALLGKSSYHLTDSTAGDDGPGREASLTAPIHAANTNTDANTSVDAATSVVRHYRNALTFFGHALRLTRLASSDDGNELSPSTTTTGPNGEIIVGHSSEKERAAVMCCLLFVCFEALQGNRENALRHITHGLQIVDQFVARNVPPRALEPHDMPLQSVEQQPAVENGPIPADTHATAAHDAEWQRRKQRQRMRDRQLRLSSTNGAIGDGTPENDDTSASTIPSGEQRPSDALTRLLTRSPAPYILEDEVMQVFRRLDFQAWSLGVFRLRRTRPADIKFQALDALNPATIPDRFDSLDDARRWWDLVQHWVLQFPRYMVAALQRYMDAHPDAEARATAAGRMLDICDVPGASEIQKEYLQCLERWNKAFWPLYDHARCRAAVNHSEHEAAYLKAASLQVPYLLAWIGVKSFVYSDYEAMHDLTPQFRELNRLAALILPRQPRYSWSPFGGGASVSNGGSAAGLHSFGGDLFTMDNGPTMALFVVSCKCRVEAVRDESIRLLAAYPRRDGFWDSKILWAIANWNRVIEAENVTGTPYEQWLRLRQREAIFDETRPQVQMTAWVKNKTTGEFEFKRQIVTWDGR</sequence>
<dbReference type="Gene3D" id="4.10.240.10">
    <property type="entry name" value="Zn(2)-C6 fungal-type DNA-binding domain"/>
    <property type="match status" value="1"/>
</dbReference>
<keyword evidence="6" id="KW-0539">Nucleus</keyword>
<accession>S3C461</accession>
<dbReference type="STRING" id="1262450.S3C461"/>
<feature type="compositionally biased region" description="Pro residues" evidence="7">
    <location>
        <begin position="1"/>
        <end position="10"/>
    </location>
</feature>
<evidence type="ECO:0000256" key="6">
    <source>
        <dbReference type="ARBA" id="ARBA00023242"/>
    </source>
</evidence>
<dbReference type="HOGENOM" id="CLU_286853_0_0_1"/>
<protein>
    <submittedName>
        <fullName evidence="9">C6 zinc finger domain protein</fullName>
    </submittedName>
</protein>
<dbReference type="eggNOG" id="ENOG502RI0K">
    <property type="taxonomic scope" value="Eukaryota"/>
</dbReference>
<dbReference type="InterPro" id="IPR001138">
    <property type="entry name" value="Zn2Cys6_DnaBD"/>
</dbReference>
<keyword evidence="1" id="KW-0479">Metal-binding</keyword>
<dbReference type="PANTHER" id="PTHR36206">
    <property type="entry name" value="ASPERCRYPTIN BIOSYNTHESIS CLUSTER-SPECIFIC TRANSCRIPTION REGULATOR ATNN-RELATED"/>
    <property type="match status" value="1"/>
</dbReference>
<dbReference type="PANTHER" id="PTHR36206:SF4">
    <property type="entry name" value="HYPOTHETICAL CONSERVED PROTEIN (EUROFUNG)-RELATED"/>
    <property type="match status" value="1"/>
</dbReference>
<dbReference type="EMBL" id="KE148153">
    <property type="protein sequence ID" value="EPE06596.1"/>
    <property type="molecule type" value="Genomic_DNA"/>
</dbReference>
<dbReference type="Pfam" id="PF00172">
    <property type="entry name" value="Zn_clus"/>
    <property type="match status" value="1"/>
</dbReference>
<dbReference type="Proteomes" id="UP000016923">
    <property type="component" value="Unassembled WGS sequence"/>
</dbReference>
<evidence type="ECO:0000313" key="10">
    <source>
        <dbReference type="Proteomes" id="UP000016923"/>
    </source>
</evidence>
<name>S3C461_OPHP1</name>
<feature type="compositionally biased region" description="Low complexity" evidence="7">
    <location>
        <begin position="11"/>
        <end position="30"/>
    </location>
</feature>
<dbReference type="SUPFAM" id="SSF57701">
    <property type="entry name" value="Zn2/Cys6 DNA-binding domain"/>
    <property type="match status" value="1"/>
</dbReference>
<proteinExistence type="predicted"/>
<evidence type="ECO:0000256" key="5">
    <source>
        <dbReference type="ARBA" id="ARBA00023163"/>
    </source>
</evidence>
<dbReference type="GO" id="GO:0008270">
    <property type="term" value="F:zinc ion binding"/>
    <property type="evidence" value="ECO:0007669"/>
    <property type="project" value="InterPro"/>
</dbReference>
<evidence type="ECO:0000256" key="2">
    <source>
        <dbReference type="ARBA" id="ARBA00022833"/>
    </source>
</evidence>
<evidence type="ECO:0000259" key="8">
    <source>
        <dbReference type="Pfam" id="PF00172"/>
    </source>
</evidence>
<dbReference type="VEuPathDB" id="FungiDB:F503_02724"/>
<dbReference type="GO" id="GO:0000981">
    <property type="term" value="F:DNA-binding transcription factor activity, RNA polymerase II-specific"/>
    <property type="evidence" value="ECO:0007669"/>
    <property type="project" value="InterPro"/>
</dbReference>
<keyword evidence="10" id="KW-1185">Reference proteome</keyword>
<keyword evidence="4" id="KW-0238">DNA-binding</keyword>
<evidence type="ECO:0000256" key="3">
    <source>
        <dbReference type="ARBA" id="ARBA00023015"/>
    </source>
</evidence>
<feature type="region of interest" description="Disordered" evidence="7">
    <location>
        <begin position="612"/>
        <end position="679"/>
    </location>
</feature>
<dbReference type="CDD" id="cd00067">
    <property type="entry name" value="GAL4"/>
    <property type="match status" value="1"/>
</dbReference>
<keyword evidence="3" id="KW-0805">Transcription regulation</keyword>
<keyword evidence="5" id="KW-0804">Transcription</keyword>
<feature type="compositionally biased region" description="Pro residues" evidence="7">
    <location>
        <begin position="188"/>
        <end position="202"/>
    </location>
</feature>
<feature type="compositionally biased region" description="Basic and acidic residues" evidence="7">
    <location>
        <begin position="56"/>
        <end position="69"/>
    </location>
</feature>
<dbReference type="OrthoDB" id="3598904at2759"/>
<organism evidence="9 10">
    <name type="scientific">Ophiostoma piceae (strain UAMH 11346)</name>
    <name type="common">Sap stain fungus</name>
    <dbReference type="NCBI Taxonomy" id="1262450"/>
    <lineage>
        <taxon>Eukaryota</taxon>
        <taxon>Fungi</taxon>
        <taxon>Dikarya</taxon>
        <taxon>Ascomycota</taxon>
        <taxon>Pezizomycotina</taxon>
        <taxon>Sordariomycetes</taxon>
        <taxon>Sordariomycetidae</taxon>
        <taxon>Ophiostomatales</taxon>
        <taxon>Ophiostomataceae</taxon>
        <taxon>Ophiostoma</taxon>
    </lineage>
</organism>
<evidence type="ECO:0000256" key="7">
    <source>
        <dbReference type="SAM" id="MobiDB-lite"/>
    </source>
</evidence>
<evidence type="ECO:0000313" key="9">
    <source>
        <dbReference type="EMBL" id="EPE06596.1"/>
    </source>
</evidence>
<dbReference type="InterPro" id="IPR036864">
    <property type="entry name" value="Zn2-C6_fun-type_DNA-bd_sf"/>
</dbReference>
<reference evidence="9 10" key="1">
    <citation type="journal article" date="2013" name="BMC Genomics">
        <title>The genome and transcriptome of the pine saprophyte Ophiostoma piceae, and a comparison with the bark beetle-associated pine pathogen Grosmannia clavigera.</title>
        <authorList>
            <person name="Haridas S."/>
            <person name="Wang Y."/>
            <person name="Lim L."/>
            <person name="Massoumi Alamouti S."/>
            <person name="Jackman S."/>
            <person name="Docking R."/>
            <person name="Robertson G."/>
            <person name="Birol I."/>
            <person name="Bohlmann J."/>
            <person name="Breuil C."/>
        </authorList>
    </citation>
    <scope>NUCLEOTIDE SEQUENCE [LARGE SCALE GENOMIC DNA]</scope>
    <source>
        <strain evidence="9 10">UAMH 11346</strain>
    </source>
</reference>
<feature type="region of interest" description="Disordered" evidence="7">
    <location>
        <begin position="180"/>
        <end position="230"/>
    </location>
</feature>
<gene>
    <name evidence="9" type="ORF">F503_02724</name>
</gene>
<evidence type="ECO:0000256" key="4">
    <source>
        <dbReference type="ARBA" id="ARBA00023125"/>
    </source>
</evidence>
<dbReference type="GO" id="GO:0003677">
    <property type="term" value="F:DNA binding"/>
    <property type="evidence" value="ECO:0007669"/>
    <property type="project" value="UniProtKB-KW"/>
</dbReference>
<feature type="compositionally biased region" description="Low complexity" evidence="7">
    <location>
        <begin position="203"/>
        <end position="226"/>
    </location>
</feature>
<feature type="region of interest" description="Disordered" evidence="7">
    <location>
        <begin position="1"/>
        <end position="74"/>
    </location>
</feature>
<feature type="domain" description="Zn(2)-C6 fungal-type" evidence="8">
    <location>
        <begin position="99"/>
        <end position="125"/>
    </location>
</feature>
<feature type="compositionally biased region" description="Basic and acidic residues" evidence="7">
    <location>
        <begin position="625"/>
        <end position="645"/>
    </location>
</feature>
<dbReference type="InterPro" id="IPR052360">
    <property type="entry name" value="Transcr_Regulatory_Proteins"/>
</dbReference>
<keyword evidence="2" id="KW-0862">Zinc</keyword>
<dbReference type="AlphaFoldDB" id="S3C461"/>